<feature type="compositionally biased region" description="Basic and acidic residues" evidence="6">
    <location>
        <begin position="42"/>
        <end position="54"/>
    </location>
</feature>
<comment type="caution">
    <text evidence="8">The sequence shown here is derived from an EMBL/GenBank/DDBJ whole genome shotgun (WGS) entry which is preliminary data.</text>
</comment>
<dbReference type="PROSITE" id="PS50977">
    <property type="entry name" value="HTH_TETR_2"/>
    <property type="match status" value="1"/>
</dbReference>
<dbReference type="InterPro" id="IPR023772">
    <property type="entry name" value="DNA-bd_HTH_TetR-type_CS"/>
</dbReference>
<proteinExistence type="predicted"/>
<evidence type="ECO:0000256" key="5">
    <source>
        <dbReference type="PROSITE-ProRule" id="PRU00335"/>
    </source>
</evidence>
<evidence type="ECO:0000256" key="4">
    <source>
        <dbReference type="ARBA" id="ARBA00023163"/>
    </source>
</evidence>
<feature type="DNA-binding region" description="H-T-H motif" evidence="5">
    <location>
        <begin position="77"/>
        <end position="96"/>
    </location>
</feature>
<evidence type="ECO:0000256" key="3">
    <source>
        <dbReference type="ARBA" id="ARBA00023125"/>
    </source>
</evidence>
<dbReference type="Pfam" id="PF13977">
    <property type="entry name" value="TetR_C_6"/>
    <property type="match status" value="1"/>
</dbReference>
<keyword evidence="1" id="KW-0678">Repressor</keyword>
<keyword evidence="2" id="KW-0805">Transcription regulation</keyword>
<dbReference type="RefSeq" id="WP_233472203.1">
    <property type="nucleotide sequence ID" value="NZ_CAJHCS010000061.1"/>
</dbReference>
<feature type="region of interest" description="Disordered" evidence="6">
    <location>
        <begin position="1"/>
        <end position="54"/>
    </location>
</feature>
<dbReference type="InterPro" id="IPR036271">
    <property type="entry name" value="Tet_transcr_reg_TetR-rel_C_sf"/>
</dbReference>
<dbReference type="PROSITE" id="PS01081">
    <property type="entry name" value="HTH_TETR_1"/>
    <property type="match status" value="1"/>
</dbReference>
<accession>A0ABU9QSR4</accession>
<keyword evidence="9" id="KW-1185">Reference proteome</keyword>
<reference evidence="8 9" key="1">
    <citation type="submission" date="2024-01" db="EMBL/GenBank/DDBJ databases">
        <title>The diversity of rhizobia nodulating Mimosa spp. in eleven states of Brazil covering several biomes is determined by host plant, location, and edaphic factors.</title>
        <authorList>
            <person name="Rouws L."/>
            <person name="Barauna A."/>
            <person name="Beukes C."/>
            <person name="De Faria S.M."/>
            <person name="Gross E."/>
            <person name="Dos Reis Junior F.B."/>
            <person name="Simon M."/>
            <person name="Maluk M."/>
            <person name="Odee D.W."/>
            <person name="Kenicer G."/>
            <person name="Young J.P.W."/>
            <person name="Reis V.M."/>
            <person name="Zilli J."/>
            <person name="James E.K."/>
        </authorList>
    </citation>
    <scope>NUCLEOTIDE SEQUENCE [LARGE SCALE GENOMIC DNA]</scope>
    <source>
        <strain evidence="8 9">JPY77</strain>
    </source>
</reference>
<evidence type="ECO:0000256" key="2">
    <source>
        <dbReference type="ARBA" id="ARBA00023015"/>
    </source>
</evidence>
<evidence type="ECO:0000256" key="6">
    <source>
        <dbReference type="SAM" id="MobiDB-lite"/>
    </source>
</evidence>
<evidence type="ECO:0000256" key="1">
    <source>
        <dbReference type="ARBA" id="ARBA00022491"/>
    </source>
</evidence>
<keyword evidence="3 5" id="KW-0238">DNA-binding</keyword>
<name>A0ABU9QSR4_9BURK</name>
<dbReference type="SUPFAM" id="SSF48498">
    <property type="entry name" value="Tetracyclin repressor-like, C-terminal domain"/>
    <property type="match status" value="1"/>
</dbReference>
<dbReference type="Pfam" id="PF00440">
    <property type="entry name" value="TetR_N"/>
    <property type="match status" value="1"/>
</dbReference>
<gene>
    <name evidence="8" type="ORF">V4C55_42050</name>
</gene>
<protein>
    <submittedName>
        <fullName evidence="8">TetR family transcriptional regulator C-terminal domain-containing protein</fullName>
    </submittedName>
</protein>
<dbReference type="InterPro" id="IPR001647">
    <property type="entry name" value="HTH_TetR"/>
</dbReference>
<dbReference type="Proteomes" id="UP001494588">
    <property type="component" value="Unassembled WGS sequence"/>
</dbReference>
<dbReference type="InterPro" id="IPR009057">
    <property type="entry name" value="Homeodomain-like_sf"/>
</dbReference>
<dbReference type="SUPFAM" id="SSF46689">
    <property type="entry name" value="Homeodomain-like"/>
    <property type="match status" value="1"/>
</dbReference>
<dbReference type="InterPro" id="IPR039538">
    <property type="entry name" value="BetI_C"/>
</dbReference>
<keyword evidence="4" id="KW-0804">Transcription</keyword>
<evidence type="ECO:0000259" key="7">
    <source>
        <dbReference type="PROSITE" id="PS50977"/>
    </source>
</evidence>
<dbReference type="EMBL" id="JAZHGC010000080">
    <property type="protein sequence ID" value="MEM5292279.1"/>
    <property type="molecule type" value="Genomic_DNA"/>
</dbReference>
<organism evidence="8 9">
    <name type="scientific">Paraburkholderia sabiae</name>
    <dbReference type="NCBI Taxonomy" id="273251"/>
    <lineage>
        <taxon>Bacteria</taxon>
        <taxon>Pseudomonadati</taxon>
        <taxon>Pseudomonadota</taxon>
        <taxon>Betaproteobacteria</taxon>
        <taxon>Burkholderiales</taxon>
        <taxon>Burkholderiaceae</taxon>
        <taxon>Paraburkholderia</taxon>
    </lineage>
</organism>
<evidence type="ECO:0000313" key="8">
    <source>
        <dbReference type="EMBL" id="MEM5292279.1"/>
    </source>
</evidence>
<feature type="domain" description="HTH tetR-type" evidence="7">
    <location>
        <begin position="54"/>
        <end position="114"/>
    </location>
</feature>
<sequence>MEGTAQGGMHVRDKLTNSTQGCRVQRTDKETMQTTSTTSTALKDDRKEDPGPYDGMRLRLIESTLAVVGDVGLENLTIRRVSDHAGVSVGLVHHHFDNKKSLVYKTFEHLIRRVRDQLTTGRRGIANPVERMKFTADLCFSDEVMSPGAANVWPHMWSSSAHDAEVQRLCAAFSKRLRSNFIFDLRQAGCDHTMARIHAIQALALVHGLWIEHRVAASVTIDEVIGIFHGMIDDATRQIWKLNMSRAAKSATVS</sequence>
<evidence type="ECO:0000313" key="9">
    <source>
        <dbReference type="Proteomes" id="UP001494588"/>
    </source>
</evidence>
<dbReference type="Gene3D" id="1.10.357.10">
    <property type="entry name" value="Tetracycline Repressor, domain 2"/>
    <property type="match status" value="1"/>
</dbReference>